<dbReference type="InterPro" id="IPR003599">
    <property type="entry name" value="Ig_sub"/>
</dbReference>
<dbReference type="SUPFAM" id="SSF48726">
    <property type="entry name" value="Immunoglobulin"/>
    <property type="match status" value="1"/>
</dbReference>
<evidence type="ECO:0000259" key="2">
    <source>
        <dbReference type="SMART" id="SM00409"/>
    </source>
</evidence>
<dbReference type="Pfam" id="PF07686">
    <property type="entry name" value="V-set"/>
    <property type="match status" value="1"/>
</dbReference>
<evidence type="ECO:0008006" key="5">
    <source>
        <dbReference type="Google" id="ProtNLM"/>
    </source>
</evidence>
<reference evidence="3" key="2">
    <citation type="submission" date="2025-09" db="UniProtKB">
        <authorList>
            <consortium name="Ensembl"/>
        </authorList>
    </citation>
    <scope>IDENTIFICATION</scope>
</reference>
<dbReference type="SMART" id="SM00406">
    <property type="entry name" value="IGv"/>
    <property type="match status" value="1"/>
</dbReference>
<dbReference type="InterPro" id="IPR013783">
    <property type="entry name" value="Ig-like_fold"/>
</dbReference>
<evidence type="ECO:0000259" key="1">
    <source>
        <dbReference type="SMART" id="SM00406"/>
    </source>
</evidence>
<reference evidence="3" key="1">
    <citation type="submission" date="2025-08" db="UniProtKB">
        <authorList>
            <consortium name="Ensembl"/>
        </authorList>
    </citation>
    <scope>IDENTIFICATION</scope>
</reference>
<evidence type="ECO:0000313" key="3">
    <source>
        <dbReference type="Ensembl" id="ENSMZEP00005005924.1"/>
    </source>
</evidence>
<dbReference type="GeneTree" id="ENSGT01140000282654"/>
<dbReference type="SMART" id="SM00409">
    <property type="entry name" value="IG"/>
    <property type="match status" value="1"/>
</dbReference>
<accession>A0A3P9B7P2</accession>
<name>A0A3P9B7P2_9CICH</name>
<organism evidence="3 4">
    <name type="scientific">Maylandia zebra</name>
    <name type="common">zebra mbuna</name>
    <dbReference type="NCBI Taxonomy" id="106582"/>
    <lineage>
        <taxon>Eukaryota</taxon>
        <taxon>Metazoa</taxon>
        <taxon>Chordata</taxon>
        <taxon>Craniata</taxon>
        <taxon>Vertebrata</taxon>
        <taxon>Euteleostomi</taxon>
        <taxon>Actinopterygii</taxon>
        <taxon>Neopterygii</taxon>
        <taxon>Teleostei</taxon>
        <taxon>Neoteleostei</taxon>
        <taxon>Acanthomorphata</taxon>
        <taxon>Ovalentaria</taxon>
        <taxon>Cichlomorphae</taxon>
        <taxon>Cichliformes</taxon>
        <taxon>Cichlidae</taxon>
        <taxon>African cichlids</taxon>
        <taxon>Pseudocrenilabrinae</taxon>
        <taxon>Haplochromini</taxon>
        <taxon>Maylandia</taxon>
        <taxon>Maylandia zebra complex</taxon>
    </lineage>
</organism>
<protein>
    <recommendedName>
        <fullName evidence="5">Immunoglobulin V-set domain-containing protein</fullName>
    </recommendedName>
</protein>
<sequence>HAENHDVLSAAAVCSAHAVFVVLSVLQVEVESGVESVQLPCKTTAHLPENYELKDQNQRYRGRTSMKTDALDTGDLSLNLTNLQLSDSATYTCSVRDFGDELSRSDFASVLEFVHELSLGATVDRPRETRFVLNNIGGGKCTMSTGIRL</sequence>
<dbReference type="InterPro" id="IPR013106">
    <property type="entry name" value="Ig_V-set"/>
</dbReference>
<feature type="domain" description="Immunoglobulin V-set" evidence="1">
    <location>
        <begin position="36"/>
        <end position="95"/>
    </location>
</feature>
<dbReference type="Gene3D" id="2.60.40.10">
    <property type="entry name" value="Immunoglobulins"/>
    <property type="match status" value="1"/>
</dbReference>
<evidence type="ECO:0000313" key="4">
    <source>
        <dbReference type="Proteomes" id="UP000265160"/>
    </source>
</evidence>
<feature type="domain" description="Immunoglobulin" evidence="2">
    <location>
        <begin position="28"/>
        <end position="115"/>
    </location>
</feature>
<keyword evidence="4" id="KW-1185">Reference proteome</keyword>
<proteinExistence type="predicted"/>
<dbReference type="Ensembl" id="ENSMZET00005006181.1">
    <property type="protein sequence ID" value="ENSMZEP00005005924.1"/>
    <property type="gene ID" value="ENSMZEG00005004569.1"/>
</dbReference>
<dbReference type="Proteomes" id="UP000265160">
    <property type="component" value="Unplaced"/>
</dbReference>
<dbReference type="AlphaFoldDB" id="A0A3P9B7P2"/>
<dbReference type="InterPro" id="IPR036179">
    <property type="entry name" value="Ig-like_dom_sf"/>
</dbReference>